<feature type="chain" id="PRO_5032419406" evidence="2">
    <location>
        <begin position="32"/>
        <end position="252"/>
    </location>
</feature>
<feature type="signal peptide" evidence="2">
    <location>
        <begin position="1"/>
        <end position="31"/>
    </location>
</feature>
<accession>A0A813HJC5</accession>
<sequence>MQLSPKTAKSAAAVSWVYIMYSASFAAAASADDAATPADLRNTSTYSSNNKNNNNNDNKNNNNDNKNNNNNNNNNGRLRSSTRRVSMSSANYSSLQSCSLHGQDCRVSTCCDGQWDTCFARDSLRASCQASCVPGAAKHSAGGEEKDLWRCQTPFEDPRAQARQTETWPHITAVCSPGVALVEPDMFRSRYRSSCQEFCVNGAGRSVRSQGDYNLWVSVGWPTDMVMEPGCPGEKEGHHEGVRCECSFPDRL</sequence>
<reference evidence="3" key="1">
    <citation type="submission" date="2021-02" db="EMBL/GenBank/DDBJ databases">
        <authorList>
            <person name="Dougan E. K."/>
            <person name="Rhodes N."/>
            <person name="Thang M."/>
            <person name="Chan C."/>
        </authorList>
    </citation>
    <scope>NUCLEOTIDE SEQUENCE</scope>
</reference>
<feature type="compositionally biased region" description="Polar residues" evidence="1">
    <location>
        <begin position="76"/>
        <end position="86"/>
    </location>
</feature>
<evidence type="ECO:0000256" key="2">
    <source>
        <dbReference type="SAM" id="SignalP"/>
    </source>
</evidence>
<feature type="compositionally biased region" description="Low complexity" evidence="1">
    <location>
        <begin position="49"/>
        <end position="75"/>
    </location>
</feature>
<dbReference type="AlphaFoldDB" id="A0A813HJC5"/>
<protein>
    <submittedName>
        <fullName evidence="3">Uncharacterized protein</fullName>
    </submittedName>
</protein>
<proteinExistence type="predicted"/>
<evidence type="ECO:0000256" key="1">
    <source>
        <dbReference type="SAM" id="MobiDB-lite"/>
    </source>
</evidence>
<feature type="region of interest" description="Disordered" evidence="1">
    <location>
        <begin position="40"/>
        <end position="86"/>
    </location>
</feature>
<gene>
    <name evidence="3" type="ORF">PGLA1383_LOCUS53025</name>
</gene>
<dbReference type="Proteomes" id="UP000654075">
    <property type="component" value="Unassembled WGS sequence"/>
</dbReference>
<dbReference type="EMBL" id="CAJNNV010031749">
    <property type="protein sequence ID" value="CAE8637696.1"/>
    <property type="molecule type" value="Genomic_DNA"/>
</dbReference>
<evidence type="ECO:0000313" key="3">
    <source>
        <dbReference type="EMBL" id="CAE8637696.1"/>
    </source>
</evidence>
<organism evidence="3 4">
    <name type="scientific">Polarella glacialis</name>
    <name type="common">Dinoflagellate</name>
    <dbReference type="NCBI Taxonomy" id="89957"/>
    <lineage>
        <taxon>Eukaryota</taxon>
        <taxon>Sar</taxon>
        <taxon>Alveolata</taxon>
        <taxon>Dinophyceae</taxon>
        <taxon>Suessiales</taxon>
        <taxon>Suessiaceae</taxon>
        <taxon>Polarella</taxon>
    </lineage>
</organism>
<keyword evidence="2" id="KW-0732">Signal</keyword>
<keyword evidence="4" id="KW-1185">Reference proteome</keyword>
<name>A0A813HJC5_POLGL</name>
<evidence type="ECO:0000313" key="4">
    <source>
        <dbReference type="Proteomes" id="UP000654075"/>
    </source>
</evidence>
<comment type="caution">
    <text evidence="3">The sequence shown here is derived from an EMBL/GenBank/DDBJ whole genome shotgun (WGS) entry which is preliminary data.</text>
</comment>